<reference evidence="1" key="2">
    <citation type="submission" date="2024-10" db="UniProtKB">
        <authorList>
            <consortium name="EnsemblProtists"/>
        </authorList>
    </citation>
    <scope>IDENTIFICATION</scope>
</reference>
<protein>
    <recommendedName>
        <fullName evidence="3">VWFA domain-containing protein</fullName>
    </recommendedName>
</protein>
<dbReference type="EnsemblProtists" id="EOD08962">
    <property type="protein sequence ID" value="EOD08962"/>
    <property type="gene ID" value="EMIHUDRAFT_438145"/>
</dbReference>
<evidence type="ECO:0000313" key="2">
    <source>
        <dbReference type="Proteomes" id="UP000013827"/>
    </source>
</evidence>
<dbReference type="Proteomes" id="UP000013827">
    <property type="component" value="Unassembled WGS sequence"/>
</dbReference>
<dbReference type="eggNOG" id="ENOG502RZYV">
    <property type="taxonomic scope" value="Eukaryota"/>
</dbReference>
<accession>A0A0D3K4K5</accession>
<dbReference type="Gene3D" id="3.40.50.410">
    <property type="entry name" value="von Willebrand factor, type A domain"/>
    <property type="match status" value="1"/>
</dbReference>
<dbReference type="GeneID" id="17255258"/>
<dbReference type="RefSeq" id="XP_005783119.1">
    <property type="nucleotide sequence ID" value="XM_005783062.1"/>
</dbReference>
<evidence type="ECO:0000313" key="1">
    <source>
        <dbReference type="EnsemblProtists" id="EOD30690"/>
    </source>
</evidence>
<dbReference type="AlphaFoldDB" id="A0A0D3K4K5"/>
<dbReference type="OMA" id="LEGLPIW"/>
<evidence type="ECO:0008006" key="3">
    <source>
        <dbReference type="Google" id="ProtNLM"/>
    </source>
</evidence>
<dbReference type="RefSeq" id="XP_005761391.1">
    <property type="nucleotide sequence ID" value="XM_005761334.1"/>
</dbReference>
<dbReference type="InterPro" id="IPR036465">
    <property type="entry name" value="vWFA_dom_sf"/>
</dbReference>
<dbReference type="KEGG" id="ehx:EMIHUDRAFT_438145"/>
<proteinExistence type="predicted"/>
<name>A0A0D3K4K5_EMIH1</name>
<keyword evidence="2" id="KW-1185">Reference proteome</keyword>
<dbReference type="GeneID" id="17275963"/>
<reference evidence="2" key="1">
    <citation type="journal article" date="2013" name="Nature">
        <title>Pan genome of the phytoplankton Emiliania underpins its global distribution.</title>
        <authorList>
            <person name="Read B.A."/>
            <person name="Kegel J."/>
            <person name="Klute M.J."/>
            <person name="Kuo A."/>
            <person name="Lefebvre S.C."/>
            <person name="Maumus F."/>
            <person name="Mayer C."/>
            <person name="Miller J."/>
            <person name="Monier A."/>
            <person name="Salamov A."/>
            <person name="Young J."/>
            <person name="Aguilar M."/>
            <person name="Claverie J.M."/>
            <person name="Frickenhaus S."/>
            <person name="Gonzalez K."/>
            <person name="Herman E.K."/>
            <person name="Lin Y.C."/>
            <person name="Napier J."/>
            <person name="Ogata H."/>
            <person name="Sarno A.F."/>
            <person name="Shmutz J."/>
            <person name="Schroeder D."/>
            <person name="de Vargas C."/>
            <person name="Verret F."/>
            <person name="von Dassow P."/>
            <person name="Valentin K."/>
            <person name="Van de Peer Y."/>
            <person name="Wheeler G."/>
            <person name="Dacks J.B."/>
            <person name="Delwiche C.F."/>
            <person name="Dyhrman S.T."/>
            <person name="Glockner G."/>
            <person name="John U."/>
            <person name="Richards T."/>
            <person name="Worden A.Z."/>
            <person name="Zhang X."/>
            <person name="Grigoriev I.V."/>
            <person name="Allen A.E."/>
            <person name="Bidle K."/>
            <person name="Borodovsky M."/>
            <person name="Bowler C."/>
            <person name="Brownlee C."/>
            <person name="Cock J.M."/>
            <person name="Elias M."/>
            <person name="Gladyshev V.N."/>
            <person name="Groth M."/>
            <person name="Guda C."/>
            <person name="Hadaegh A."/>
            <person name="Iglesias-Rodriguez M.D."/>
            <person name="Jenkins J."/>
            <person name="Jones B.M."/>
            <person name="Lawson T."/>
            <person name="Leese F."/>
            <person name="Lindquist E."/>
            <person name="Lobanov A."/>
            <person name="Lomsadze A."/>
            <person name="Malik S.B."/>
            <person name="Marsh M.E."/>
            <person name="Mackinder L."/>
            <person name="Mock T."/>
            <person name="Mueller-Roeber B."/>
            <person name="Pagarete A."/>
            <person name="Parker M."/>
            <person name="Probert I."/>
            <person name="Quesneville H."/>
            <person name="Raines C."/>
            <person name="Rensing S.A."/>
            <person name="Riano-Pachon D.M."/>
            <person name="Richier S."/>
            <person name="Rokitta S."/>
            <person name="Shiraiwa Y."/>
            <person name="Soanes D.M."/>
            <person name="van der Giezen M."/>
            <person name="Wahlund T.M."/>
            <person name="Williams B."/>
            <person name="Wilson W."/>
            <person name="Wolfe G."/>
            <person name="Wurch L.L."/>
        </authorList>
    </citation>
    <scope>NUCLEOTIDE SEQUENCE</scope>
</reference>
<dbReference type="PaxDb" id="2903-EOD08962"/>
<organism evidence="1 2">
    <name type="scientific">Emiliania huxleyi (strain CCMP1516)</name>
    <dbReference type="NCBI Taxonomy" id="280463"/>
    <lineage>
        <taxon>Eukaryota</taxon>
        <taxon>Haptista</taxon>
        <taxon>Haptophyta</taxon>
        <taxon>Prymnesiophyceae</taxon>
        <taxon>Isochrysidales</taxon>
        <taxon>Noelaerhabdaceae</taxon>
        <taxon>Emiliania</taxon>
    </lineage>
</organism>
<dbReference type="SUPFAM" id="SSF53300">
    <property type="entry name" value="vWA-like"/>
    <property type="match status" value="1"/>
</dbReference>
<dbReference type="KEGG" id="ehx:EMIHUDRAFT_442404"/>
<dbReference type="EnsemblProtists" id="EOD30690">
    <property type="protein sequence ID" value="EOD30690"/>
    <property type="gene ID" value="EMIHUDRAFT_442404"/>
</dbReference>
<sequence>MGMPVAGPSVVAATAVDAVAAAPEPDMARLQRDGFPPGLAFEMHKSSQAFPLRIWVVDNSGSMNAGGGSRIVKSGGKLARVGATRWQELGDAVVMAATVSETLGARTDFQLLNPTPAGQTFSVCAGGGSHLPVPAGVACDVPRLKQVMGDSPRGTTPLTEAVEKILANLSPAADKLRAHGQQVVVVLATDGLPNDASSFLAALQRLQRLPVWMVVRLCTDEDSVVDYWSNLDRSLEAPLEVLDDLKGEAEEIAKVSPWITYGPPLHAAREFGCRNKLFDLLDETRLLPSQAKDLAELILGCGPLPEPEADPEAFLAALTRAQAEVPAVFHPIKGSAQPWFNVQKFGKMLKGGGGECVLC</sequence>
<dbReference type="HOGENOM" id="CLU_044420_0_0_1"/>